<gene>
    <name evidence="3" type="primary">LOC112542209</name>
</gene>
<feature type="domain" description="Kinesin-like protein KIF6/9 C-terminal" evidence="1">
    <location>
        <begin position="2"/>
        <end position="79"/>
    </location>
</feature>
<dbReference type="KEGG" id="pbi:112542209"/>
<dbReference type="AlphaFoldDB" id="A0A9F5MZG9"/>
<proteinExistence type="predicted"/>
<protein>
    <submittedName>
        <fullName evidence="3">Kinesin-like protein KIF6</fullName>
    </submittedName>
</protein>
<dbReference type="OrthoDB" id="3176171at2759"/>
<evidence type="ECO:0000259" key="1">
    <source>
        <dbReference type="Pfam" id="PF23735"/>
    </source>
</evidence>
<dbReference type="Proteomes" id="UP000695026">
    <property type="component" value="Unplaced"/>
</dbReference>
<keyword evidence="2" id="KW-1185">Reference proteome</keyword>
<dbReference type="InterPro" id="IPR056524">
    <property type="entry name" value="KIF6/9_C"/>
</dbReference>
<name>A0A9F5MZG9_PYTBI</name>
<dbReference type="GeneID" id="112542209"/>
<dbReference type="RefSeq" id="XP_025030215.1">
    <property type="nucleotide sequence ID" value="XM_025174447.1"/>
</dbReference>
<evidence type="ECO:0000313" key="2">
    <source>
        <dbReference type="Proteomes" id="UP000695026"/>
    </source>
</evidence>
<dbReference type="OMA" id="WWSEEAM"/>
<accession>A0A9F5MZG9</accession>
<organism evidence="2 3">
    <name type="scientific">Python bivittatus</name>
    <name type="common">Burmese python</name>
    <name type="synonym">Python molurus bivittatus</name>
    <dbReference type="NCBI Taxonomy" id="176946"/>
    <lineage>
        <taxon>Eukaryota</taxon>
        <taxon>Metazoa</taxon>
        <taxon>Chordata</taxon>
        <taxon>Craniata</taxon>
        <taxon>Vertebrata</taxon>
        <taxon>Euteleostomi</taxon>
        <taxon>Lepidosauria</taxon>
        <taxon>Squamata</taxon>
        <taxon>Bifurcata</taxon>
        <taxon>Unidentata</taxon>
        <taxon>Episquamata</taxon>
        <taxon>Toxicofera</taxon>
        <taxon>Serpentes</taxon>
        <taxon>Henophidia</taxon>
        <taxon>Pythonidae</taxon>
        <taxon>Python</taxon>
    </lineage>
</organism>
<dbReference type="Pfam" id="PF23735">
    <property type="entry name" value="KIF9"/>
    <property type="match status" value="1"/>
</dbReference>
<evidence type="ECO:0000313" key="3">
    <source>
        <dbReference type="RefSeq" id="XP_025030215.1"/>
    </source>
</evidence>
<sequence>MQKAAQAVVSPREMNQPDPVEEALRTQIEQKKISYKTMFTHLKGLKIEIEHLQLLMEKGKLKLQKDFEVWWSEETRSLQSQEEKPFLQNSASVLKTPSSFFENQLHPCTISYVLNVTSEEFVTELLTL</sequence>
<reference evidence="3" key="1">
    <citation type="submission" date="2025-08" db="UniProtKB">
        <authorList>
            <consortium name="RefSeq"/>
        </authorList>
    </citation>
    <scope>IDENTIFICATION</scope>
    <source>
        <tissue evidence="3">Liver</tissue>
    </source>
</reference>